<dbReference type="EnsemblMetazoa" id="XM_038015738.1">
    <property type="protein sequence ID" value="XP_037871666.1"/>
    <property type="gene ID" value="LOC101744401"/>
</dbReference>
<dbReference type="InterPro" id="IPR045255">
    <property type="entry name" value="RanBP1-like"/>
</dbReference>
<dbReference type="PROSITE" id="PS50196">
    <property type="entry name" value="RANBD1"/>
    <property type="match status" value="4"/>
</dbReference>
<dbReference type="SMR" id="A0A8R2M252"/>
<dbReference type="Gene3D" id="2.30.29.30">
    <property type="entry name" value="Pleckstrin-homology domain (PH domain)/Phosphotyrosine-binding domain (PTB)"/>
    <property type="match status" value="5"/>
</dbReference>
<feature type="compositionally biased region" description="Polar residues" evidence="8">
    <location>
        <begin position="1390"/>
        <end position="1400"/>
    </location>
</feature>
<dbReference type="PANTHER" id="PTHR23138">
    <property type="entry name" value="RAN BINDING PROTEIN"/>
    <property type="match status" value="1"/>
</dbReference>
<feature type="compositionally biased region" description="Basic and acidic residues" evidence="8">
    <location>
        <begin position="2406"/>
        <end position="2418"/>
    </location>
</feature>
<feature type="region of interest" description="Disordered" evidence="8">
    <location>
        <begin position="2676"/>
        <end position="2742"/>
    </location>
</feature>
<dbReference type="SMART" id="SM00028">
    <property type="entry name" value="TPR"/>
    <property type="match status" value="1"/>
</dbReference>
<feature type="domain" description="RanBD1" evidence="9">
    <location>
        <begin position="1503"/>
        <end position="1640"/>
    </location>
</feature>
<feature type="domain" description="RanBD1" evidence="9">
    <location>
        <begin position="2497"/>
        <end position="2633"/>
    </location>
</feature>
<evidence type="ECO:0000256" key="4">
    <source>
        <dbReference type="ARBA" id="ARBA00022833"/>
    </source>
</evidence>
<organism evidence="11 12">
    <name type="scientific">Bombyx mori</name>
    <name type="common">Silk moth</name>
    <dbReference type="NCBI Taxonomy" id="7091"/>
    <lineage>
        <taxon>Eukaryota</taxon>
        <taxon>Metazoa</taxon>
        <taxon>Ecdysozoa</taxon>
        <taxon>Arthropoda</taxon>
        <taxon>Hexapoda</taxon>
        <taxon>Insecta</taxon>
        <taxon>Pterygota</taxon>
        <taxon>Neoptera</taxon>
        <taxon>Endopterygota</taxon>
        <taxon>Lepidoptera</taxon>
        <taxon>Glossata</taxon>
        <taxon>Ditrysia</taxon>
        <taxon>Bombycoidea</taxon>
        <taxon>Bombycidae</taxon>
        <taxon>Bombycinae</taxon>
        <taxon>Bombyx</taxon>
    </lineage>
</organism>
<dbReference type="FunFam" id="2.30.29.30:FF:000018">
    <property type="entry name" value="E3 SUMO-protein ligase RanBP2"/>
    <property type="match status" value="4"/>
</dbReference>
<name>A0A8R2M252_BOMMO</name>
<dbReference type="GO" id="GO:0005643">
    <property type="term" value="C:nuclear pore"/>
    <property type="evidence" value="ECO:0007669"/>
    <property type="project" value="TreeGrafter"/>
</dbReference>
<keyword evidence="2" id="KW-0479">Metal-binding</keyword>
<accession>A0A8R2M252</accession>
<feature type="region of interest" description="Disordered" evidence="8">
    <location>
        <begin position="2272"/>
        <end position="2295"/>
    </location>
</feature>
<evidence type="ECO:0000256" key="3">
    <source>
        <dbReference type="ARBA" id="ARBA00022771"/>
    </source>
</evidence>
<protein>
    <recommendedName>
        <fullName evidence="13">E3 SUMO-protein ligase RanBP2</fullName>
    </recommendedName>
</protein>
<feature type="region of interest" description="Disordered" evidence="8">
    <location>
        <begin position="1912"/>
        <end position="1944"/>
    </location>
</feature>
<feature type="region of interest" description="Disordered" evidence="8">
    <location>
        <begin position="1638"/>
        <end position="1661"/>
    </location>
</feature>
<evidence type="ECO:0000259" key="9">
    <source>
        <dbReference type="PROSITE" id="PS50196"/>
    </source>
</evidence>
<dbReference type="PROSITE" id="PS01358">
    <property type="entry name" value="ZF_RANBP2_1"/>
    <property type="match status" value="2"/>
</dbReference>
<dbReference type="GO" id="GO:0008270">
    <property type="term" value="F:zinc ion binding"/>
    <property type="evidence" value="ECO:0007669"/>
    <property type="project" value="UniProtKB-KW"/>
</dbReference>
<feature type="region of interest" description="Disordered" evidence="8">
    <location>
        <begin position="2397"/>
        <end position="2418"/>
    </location>
</feature>
<dbReference type="PROSITE" id="PS50199">
    <property type="entry name" value="ZF_RANBP2_2"/>
    <property type="match status" value="2"/>
</dbReference>
<feature type="repeat" description="TPR" evidence="6">
    <location>
        <begin position="59"/>
        <end position="92"/>
    </location>
</feature>
<dbReference type="GeneID" id="101744401"/>
<dbReference type="InterPro" id="IPR036443">
    <property type="entry name" value="Znf_RanBP2_sf"/>
</dbReference>
<dbReference type="InterPro" id="IPR011993">
    <property type="entry name" value="PH-like_dom_sf"/>
</dbReference>
<dbReference type="Gene3D" id="1.25.40.10">
    <property type="entry name" value="Tetratricopeptide repeat domain"/>
    <property type="match status" value="1"/>
</dbReference>
<feature type="region of interest" description="Disordered" evidence="8">
    <location>
        <begin position="2468"/>
        <end position="2496"/>
    </location>
</feature>
<feature type="compositionally biased region" description="Basic and acidic residues" evidence="8">
    <location>
        <begin position="2681"/>
        <end position="2691"/>
    </location>
</feature>
<dbReference type="SUPFAM" id="SSF50729">
    <property type="entry name" value="PH domain-like"/>
    <property type="match status" value="4"/>
</dbReference>
<dbReference type="GO" id="GO:0005096">
    <property type="term" value="F:GTPase activator activity"/>
    <property type="evidence" value="ECO:0007669"/>
    <property type="project" value="TreeGrafter"/>
</dbReference>
<feature type="domain" description="RanBD1" evidence="9">
    <location>
        <begin position="1945"/>
        <end position="2073"/>
    </location>
</feature>
<evidence type="ECO:0008006" key="13">
    <source>
        <dbReference type="Google" id="ProtNLM"/>
    </source>
</evidence>
<dbReference type="RefSeq" id="XP_037871666.1">
    <property type="nucleotide sequence ID" value="XM_038015738.2"/>
</dbReference>
<proteinExistence type="predicted"/>
<dbReference type="Proteomes" id="UP000005204">
    <property type="component" value="Unassembled WGS sequence"/>
</dbReference>
<evidence type="ECO:0000256" key="1">
    <source>
        <dbReference type="ARBA" id="ARBA00022553"/>
    </source>
</evidence>
<dbReference type="PROSITE" id="PS50005">
    <property type="entry name" value="TPR"/>
    <property type="match status" value="1"/>
</dbReference>
<keyword evidence="7" id="KW-0175">Coiled coil</keyword>
<feature type="region of interest" description="Disordered" evidence="8">
    <location>
        <begin position="1381"/>
        <end position="1421"/>
    </location>
</feature>
<feature type="compositionally biased region" description="Acidic residues" evidence="8">
    <location>
        <begin position="1927"/>
        <end position="1941"/>
    </location>
</feature>
<dbReference type="CDD" id="cd13174">
    <property type="entry name" value="RanBD4_RanBP2_insect-like"/>
    <property type="match status" value="1"/>
</dbReference>
<dbReference type="CDD" id="cd13171">
    <property type="entry name" value="RanBD1_RanBP2_insect-like"/>
    <property type="match status" value="1"/>
</dbReference>
<dbReference type="SUPFAM" id="SSF90209">
    <property type="entry name" value="Ran binding protein zinc finger-like"/>
    <property type="match status" value="1"/>
</dbReference>
<dbReference type="Pfam" id="PF00638">
    <property type="entry name" value="Ran_BP1"/>
    <property type="match status" value="4"/>
</dbReference>
<dbReference type="InterPro" id="IPR001876">
    <property type="entry name" value="Znf_RanBP2"/>
</dbReference>
<evidence type="ECO:0000259" key="10">
    <source>
        <dbReference type="PROSITE" id="PS50199"/>
    </source>
</evidence>
<dbReference type="SMART" id="SM00160">
    <property type="entry name" value="RanBD"/>
    <property type="match status" value="4"/>
</dbReference>
<dbReference type="InterPro" id="IPR000156">
    <property type="entry name" value="Ran_bind_dom"/>
</dbReference>
<evidence type="ECO:0000256" key="5">
    <source>
        <dbReference type="PROSITE-ProRule" id="PRU00322"/>
    </source>
</evidence>
<dbReference type="InterPro" id="IPR011990">
    <property type="entry name" value="TPR-like_helical_dom_sf"/>
</dbReference>
<sequence length="2878" mass="324896">MYRNKKDVDKHVENLLNKISSREFKSRAYSIARLYFEVGDFANCQKYVEQYLTQKDNNAAAYKLLGQALQKIGQKEKALEQYKTSLDIDPAQTSTILDICELLADYDVEIEPGRAKYWCEKAEAIFPRHPVTFRLRERLLSLQNPNPEALVKLITTELAIRPKDAQLHARLIKHYISTNKLKEAFEHSCNIEFGENFFMSNYAWYEILANLVVNSGINHNEWLYQLLLLTVRERLCVLSLTETPSGTSKSLVESQEFLQAYDQSIEIVAKTGPSPGHGDFHASLLQHHKGQFSLHAATLLLKRAKKDQLNWRDAVKYAAPLMLIAWQTLPLDPKVNWVKHAPEKQSNAVRRWFSEGTYRCSQAGHYLLSNIQDKNQKLDQISHTLVGTTWRETIYEKIFNKRSQLELIKSSYFASDAYKPPVLRLPRKIEVEAYDDDAQKVFGNSLHHYVWTLLNYKDYTQFRCTLFNLSTVTMSSCGPETLNNLDIYAFLYCATLTAHQQKLTRMSYVSTDKPNVLPAHITDCLCTLSQMKWWDCAYKFCQSELGTELTDIRATLSQGIEVVRCVDNHGLDPHLLCLLGQLFNNKAKSISNFEEKNHWKFRAALYYSSSIPLLEKLINKIFVKIPEKRMFAYINKEHNSKELNSLIEESKLYVASHHFDENEYDKVIDIASSLKSPEAYYLLGQTYTKIAVLENDNSKDFSVNTNSSFFVMMKKAKHYCYKALDRLRQIEPDRNHPLYVNIQDLIENIKTYLNRADPDVSINDNFKDDSDSSVDLLPVRATAQHTRNLSSTPKPKPNLNNSNMTNYRTAVDSQFMDTSRIDHQFLERIETEIRNLNKRDATINDFMQQTRIWFDENRNLGNQITNTIHSNVQITTDQIKLLKISVDHVKDQIDQCRNECKDVGELKKQIAELKIEVNKLKKPAEASDESDLYNTDKECRNNENTPGYATQLPYSPAQAMASYNQRLVPPFPAPPNPYHLYGQNFYNLYNHYAQIAQTSTPGTAPIFEHARSQMAQYPGVYPTPEQMFLDIAQLVPPAVPVPPVPTVPVPSAPTIPVVPATPITTVTTTAKSTVPIISTQSSISITSKLVNKTSKETAKSLPVNVVITSSDPLPTCTTAPPPILSVTIPPKHIKSSPHNYQIPMPSVDETKTVSPSVFSIPNSGITVSSSTNWSQSSIFKTTQSIPVLNKMGDISLIKDAAKTEINNASIDPSPNASLNKSRTISERSNTSIESYDPCPDFKPIVPLPAEIKVKTGEEDEFTIFSSRAKLFRFVDMQWKERGLGEIKLLKHKITGKVRVLMRREQVHKICANHVITSEMEISPMKNETKAYFWVANDFADEAVVLEMFCIRFKTSDIAQEFYRNFEKARLEAANSKTVEIHTDKHDLKNTTKASTPSDVSSKSEDHPKSTPGKSVLGGFTFSSTPNIKPIKDEKEVCSKPTETTVGKSNPFTDFSLKSMSSSPFSNLSTVNTNIFSKNTTPPQDAAKKLNISDTVEDFEPTAEFKPVVPLPTLIDQKTGEEDENVLFENRAKLLRFDASDKEWKERGLGNMKLLIHKENTQKVRLLMRREQTLKVCCNHSVTKFMIFQKMQNMEKAVTWCAKDFSEGELVTQTFCLRFKTPEQCGKFIDTVNMAQKNMEDESKTSKEGNNAATQNNQTGFGDKFKSKPGSWYCETCYTNNLESFDKCACCEQQKPQLVVNNKELGFGDKFKKHPGTWECPMCLIRNEIGVKNCIACKTLKDPSETNNKPEPEVQPLQYSYGIPGQNAKTLENKTIQFQNTNIQISTDSKASIPKFKFGIAPASHESNEETNSEVDAPTSTSIFDGTGTHTFKFGIPSNLTVKPQNSLEIKKPMSTMFDSPKTSVAAEKPLNINLKIEHENESNTAVLSKSKDLTFGSNESGTFNFVFKPKTPVKSKSPLKNPKSPGEDSDGNDECVSEEESSQIQFTPVIPLPDEVQVVTGEENETELYGHRAKLYRFMAGEWKERGIGVVKILKHKDTGKLRVVMRREQVLKICLNYALAPEITFTPKDEKTWLFAANDYSEGELSLQQFCLRFANKETATEFKDAVDKARDGKSIEIMKKDDKCNSESISGKSEQNIDEDDVIFVSETVATVEEKQKAKDLLLPENFYNYKCKDPCQGCRGCKENEFVKKTDSPVNISNSTNPLEHMTMAALLSTPSKTTPSSFQSPTNSLYGTPSNFEKTYDTSIFRTPLGSIGSLKSDTPTSTIKKSDLLISKENDSIQKPSVYSTSTVEEVEATEINSKSKGVILAPPKLTNVPSNEQKAPEKSSIFTSGQNKPMFDQSKFLFGSAAAGTSSNKSIFSYSSDNSPKNPKDDVKSIFGGAQKDFLFSNVAQSKIFGPGSIASNQSKPSLFSTQPQTEEKKNVFVNNDLQCGNNATINSNQKKTNEDISEKSNVAKKEEINSEGPFRIDNKLSFAALSTGSGDNFQKKADFQWEGAGQQLFAGGQRIEGDNSKTESNAVTEKSGAAGDEEYDPYYEPIVPLPEKIVITTGEEDEEKLFGERCKLFRYNESQEWKERGVGEIKILYHPERKTYRFLLRREQVHKAVLNMLLFADLELHPMKNSDRAWIWAGINYAEDPSGQQETLAVRFKSIELFNEFGNKVAQCIQKLQDETAAKPIEVKKSQETNEASFTNPMRLPKHLQDSARADYAMTAKVEQQTQRDEVVDPKPEAVFQVRPSPSKENFQQVQFQEMRQSKEYDVDEEYDDDNGEDNYDEYDPDYEHNEYDHEYNEDEEEESGEYYSCDGEAVIKQGSSETTCENARIIVIFDQDVCSPKILITDSGTGEILADMLISTDTEFEISSDTTCKWSGTDFTSNDPVEKSVTVNFPDSEVAAQFHESCETLCKGASLYRSDPES</sequence>
<reference evidence="12" key="1">
    <citation type="journal article" date="2008" name="Insect Biochem. Mol. Biol.">
        <title>The genome of a lepidopteran model insect, the silkworm Bombyx mori.</title>
        <authorList>
            <consortium name="International Silkworm Genome Consortium"/>
        </authorList>
    </citation>
    <scope>NUCLEOTIDE SEQUENCE [LARGE SCALE GENOMIC DNA]</scope>
    <source>
        <strain evidence="12">p50T</strain>
    </source>
</reference>
<evidence type="ECO:0000256" key="8">
    <source>
        <dbReference type="SAM" id="MobiDB-lite"/>
    </source>
</evidence>
<evidence type="ECO:0000256" key="6">
    <source>
        <dbReference type="PROSITE-ProRule" id="PRU00339"/>
    </source>
</evidence>
<feature type="domain" description="RanBP2-type" evidence="10">
    <location>
        <begin position="1713"/>
        <end position="1742"/>
    </location>
</feature>
<feature type="region of interest" description="Disordered" evidence="8">
    <location>
        <begin position="783"/>
        <end position="805"/>
    </location>
</feature>
<dbReference type="PANTHER" id="PTHR23138:SF179">
    <property type="entry name" value="NUCLEAR PORE COMPLEX PROTEIN"/>
    <property type="match status" value="1"/>
</dbReference>
<evidence type="ECO:0000256" key="7">
    <source>
        <dbReference type="SAM" id="Coils"/>
    </source>
</evidence>
<keyword evidence="12" id="KW-1185">Reference proteome</keyword>
<dbReference type="InterPro" id="IPR019734">
    <property type="entry name" value="TPR_rpt"/>
</dbReference>
<dbReference type="SMART" id="SM00547">
    <property type="entry name" value="ZnF_RBZ"/>
    <property type="match status" value="2"/>
</dbReference>
<dbReference type="GO" id="GO:0005737">
    <property type="term" value="C:cytoplasm"/>
    <property type="evidence" value="ECO:0007669"/>
    <property type="project" value="TreeGrafter"/>
</dbReference>
<dbReference type="Gene3D" id="4.10.1060.10">
    <property type="entry name" value="Zinc finger, RanBP2-type"/>
    <property type="match status" value="2"/>
</dbReference>
<keyword evidence="4" id="KW-0862">Zinc</keyword>
<evidence type="ECO:0000256" key="2">
    <source>
        <dbReference type="ARBA" id="ARBA00022723"/>
    </source>
</evidence>
<keyword evidence="3 5" id="KW-0863">Zinc-finger</keyword>
<dbReference type="PROSITE" id="PS50293">
    <property type="entry name" value="TPR_REGION"/>
    <property type="match status" value="1"/>
</dbReference>
<reference evidence="11" key="2">
    <citation type="submission" date="2022-06" db="UniProtKB">
        <authorList>
            <consortium name="EnsemblMetazoa"/>
        </authorList>
    </citation>
    <scope>IDENTIFICATION</scope>
    <source>
        <strain evidence="11">p50T (Dazao)</strain>
    </source>
</reference>
<dbReference type="KEGG" id="bmor:101744401"/>
<feature type="coiled-coil region" evidence="7">
    <location>
        <begin position="879"/>
        <end position="916"/>
    </location>
</feature>
<evidence type="ECO:0000313" key="12">
    <source>
        <dbReference type="Proteomes" id="UP000005204"/>
    </source>
</evidence>
<feature type="compositionally biased region" description="Acidic residues" evidence="8">
    <location>
        <begin position="2721"/>
        <end position="2740"/>
    </location>
</feature>
<feature type="compositionally biased region" description="Polar residues" evidence="8">
    <location>
        <begin position="2702"/>
        <end position="2714"/>
    </location>
</feature>
<keyword evidence="6" id="KW-0802">TPR repeat</keyword>
<feature type="region of interest" description="Disordered" evidence="8">
    <location>
        <begin position="924"/>
        <end position="950"/>
    </location>
</feature>
<keyword evidence="1" id="KW-0597">Phosphoprotein</keyword>
<feature type="compositionally biased region" description="Low complexity" evidence="8">
    <location>
        <begin position="1912"/>
        <end position="1924"/>
    </location>
</feature>
<feature type="domain" description="RanBD1" evidence="9">
    <location>
        <begin position="1240"/>
        <end position="1374"/>
    </location>
</feature>
<feature type="domain" description="RanBP2-type" evidence="10">
    <location>
        <begin position="1667"/>
        <end position="1696"/>
    </location>
</feature>
<evidence type="ECO:0000313" key="11">
    <source>
        <dbReference type="EnsemblMetazoa" id="XP_037871666.1"/>
    </source>
</evidence>
<dbReference type="SUPFAM" id="SSF48452">
    <property type="entry name" value="TPR-like"/>
    <property type="match status" value="1"/>
</dbReference>
<feature type="compositionally biased region" description="Polar residues" evidence="8">
    <location>
        <begin position="1647"/>
        <end position="1659"/>
    </location>
</feature>